<evidence type="ECO:0000256" key="3">
    <source>
        <dbReference type="ARBA" id="ARBA00022729"/>
    </source>
</evidence>
<dbReference type="CDD" id="cd13539">
    <property type="entry name" value="PBP2_AvModA"/>
    <property type="match status" value="1"/>
</dbReference>
<name>A0ABV8CM98_9GAMM</name>
<sequence>MSIARRLALLLCFAVVSISSASAGTLTVAAAADMKFAMAEIAAAFNQCHPGDKVEVVFGSSGKSFTQIQQGAPYDMFFSADIKFPKELIAKGFAQPEPIPYAVGRLVLWSTDPKVKTMTMQDLLASDIKKIAIANPKHAPYGKRAEEALKASGVWDKMESKLVLGEDIVQTAQFVQTGNAQVGLLALSLAMSPKMSQLGFYQLLPDSLHEPLNQAFVITNHGKDNPLAKTFADYMQSPASRTTMVRYGFVLPGEQLAK</sequence>
<dbReference type="EMBL" id="JBHSAF010000006">
    <property type="protein sequence ID" value="MFC3913211.1"/>
    <property type="molecule type" value="Genomic_DNA"/>
</dbReference>
<comment type="similarity">
    <text evidence="1">Belongs to the bacterial solute-binding protein ModA family.</text>
</comment>
<reference evidence="6" key="1">
    <citation type="journal article" date="2019" name="Int. J. Syst. Evol. Microbiol.">
        <title>The Global Catalogue of Microorganisms (GCM) 10K type strain sequencing project: providing services to taxonomists for standard genome sequencing and annotation.</title>
        <authorList>
            <consortium name="The Broad Institute Genomics Platform"/>
            <consortium name="The Broad Institute Genome Sequencing Center for Infectious Disease"/>
            <person name="Wu L."/>
            <person name="Ma J."/>
        </authorList>
    </citation>
    <scope>NUCLEOTIDE SEQUENCE [LARGE SCALE GENOMIC DNA]</scope>
    <source>
        <strain evidence="6">CCUG 54939</strain>
    </source>
</reference>
<dbReference type="Proteomes" id="UP001595692">
    <property type="component" value="Unassembled WGS sequence"/>
</dbReference>
<evidence type="ECO:0000256" key="1">
    <source>
        <dbReference type="ARBA" id="ARBA00009175"/>
    </source>
</evidence>
<dbReference type="SUPFAM" id="SSF53850">
    <property type="entry name" value="Periplasmic binding protein-like II"/>
    <property type="match status" value="1"/>
</dbReference>
<keyword evidence="2" id="KW-0479">Metal-binding</keyword>
<protein>
    <submittedName>
        <fullName evidence="5">Molybdate ABC transporter substrate-binding protein</fullName>
    </submittedName>
</protein>
<gene>
    <name evidence="5" type="primary">modA</name>
    <name evidence="5" type="ORF">ACFOSS_07015</name>
</gene>
<dbReference type="RefSeq" id="WP_377151473.1">
    <property type="nucleotide sequence ID" value="NZ_JBHSAF010000006.1"/>
</dbReference>
<dbReference type="InterPro" id="IPR050682">
    <property type="entry name" value="ModA/WtpA"/>
</dbReference>
<comment type="caution">
    <text evidence="5">The sequence shown here is derived from an EMBL/GenBank/DDBJ whole genome shotgun (WGS) entry which is preliminary data.</text>
</comment>
<keyword evidence="6" id="KW-1185">Reference proteome</keyword>
<evidence type="ECO:0000313" key="5">
    <source>
        <dbReference type="EMBL" id="MFC3913211.1"/>
    </source>
</evidence>
<feature type="signal peptide" evidence="4">
    <location>
        <begin position="1"/>
        <end position="23"/>
    </location>
</feature>
<dbReference type="PIRSF" id="PIRSF004846">
    <property type="entry name" value="ModA"/>
    <property type="match status" value="1"/>
</dbReference>
<dbReference type="InterPro" id="IPR044084">
    <property type="entry name" value="AvModA-like_subst-bd"/>
</dbReference>
<dbReference type="PANTHER" id="PTHR30632">
    <property type="entry name" value="MOLYBDATE-BINDING PERIPLASMIC PROTEIN"/>
    <property type="match status" value="1"/>
</dbReference>
<proteinExistence type="inferred from homology"/>
<organism evidence="5 6">
    <name type="scientific">Pseudaeromonas sharmana</name>
    <dbReference type="NCBI Taxonomy" id="328412"/>
    <lineage>
        <taxon>Bacteria</taxon>
        <taxon>Pseudomonadati</taxon>
        <taxon>Pseudomonadota</taxon>
        <taxon>Gammaproteobacteria</taxon>
        <taxon>Aeromonadales</taxon>
        <taxon>Aeromonadaceae</taxon>
        <taxon>Pseudaeromonas</taxon>
    </lineage>
</organism>
<feature type="chain" id="PRO_5046045189" evidence="4">
    <location>
        <begin position="24"/>
        <end position="258"/>
    </location>
</feature>
<dbReference type="PANTHER" id="PTHR30632:SF14">
    <property type="entry name" value="TUNGSTATE_MOLYBDATE_CHROMATE-BINDING PROTEIN MODA"/>
    <property type="match status" value="1"/>
</dbReference>
<evidence type="ECO:0000256" key="2">
    <source>
        <dbReference type="ARBA" id="ARBA00022723"/>
    </source>
</evidence>
<accession>A0ABV8CM98</accession>
<evidence type="ECO:0000256" key="4">
    <source>
        <dbReference type="SAM" id="SignalP"/>
    </source>
</evidence>
<dbReference type="NCBIfam" id="TIGR01256">
    <property type="entry name" value="modA"/>
    <property type="match status" value="1"/>
</dbReference>
<dbReference type="InterPro" id="IPR005950">
    <property type="entry name" value="ModA"/>
</dbReference>
<keyword evidence="3 4" id="KW-0732">Signal</keyword>
<dbReference type="Pfam" id="PF13531">
    <property type="entry name" value="SBP_bac_11"/>
    <property type="match status" value="1"/>
</dbReference>
<evidence type="ECO:0000313" key="6">
    <source>
        <dbReference type="Proteomes" id="UP001595692"/>
    </source>
</evidence>
<dbReference type="Gene3D" id="3.40.190.10">
    <property type="entry name" value="Periplasmic binding protein-like II"/>
    <property type="match status" value="2"/>
</dbReference>